<evidence type="ECO:0000313" key="1">
    <source>
        <dbReference type="EMBL" id="SVD30015.1"/>
    </source>
</evidence>
<protein>
    <recommendedName>
        <fullName evidence="2">Alkyl hydroperoxide reductase subunit C/ Thiol specific antioxidant domain-containing protein</fullName>
    </recommendedName>
</protein>
<gene>
    <name evidence="1" type="ORF">METZ01_LOCUS382869</name>
</gene>
<name>A0A382U812_9ZZZZ</name>
<dbReference type="AlphaFoldDB" id="A0A382U812"/>
<feature type="non-terminal residue" evidence="1">
    <location>
        <position position="1"/>
    </location>
</feature>
<evidence type="ECO:0008006" key="2">
    <source>
        <dbReference type="Google" id="ProtNLM"/>
    </source>
</evidence>
<reference evidence="1" key="1">
    <citation type="submission" date="2018-05" db="EMBL/GenBank/DDBJ databases">
        <authorList>
            <person name="Lanie J.A."/>
            <person name="Ng W.-L."/>
            <person name="Kazmierczak K.M."/>
            <person name="Andrzejewski T.M."/>
            <person name="Davidsen T.M."/>
            <person name="Wayne K.J."/>
            <person name="Tettelin H."/>
            <person name="Glass J.I."/>
            <person name="Rusch D."/>
            <person name="Podicherti R."/>
            <person name="Tsui H.-C.T."/>
            <person name="Winkler M.E."/>
        </authorList>
    </citation>
    <scope>NUCLEOTIDE SEQUENCE</scope>
</reference>
<organism evidence="1">
    <name type="scientific">marine metagenome</name>
    <dbReference type="NCBI Taxonomy" id="408172"/>
    <lineage>
        <taxon>unclassified sequences</taxon>
        <taxon>metagenomes</taxon>
        <taxon>ecological metagenomes</taxon>
    </lineage>
</organism>
<accession>A0A382U812</accession>
<dbReference type="EMBL" id="UINC01141966">
    <property type="protein sequence ID" value="SVD30015.1"/>
    <property type="molecule type" value="Genomic_DNA"/>
</dbReference>
<dbReference type="Gene3D" id="3.40.30.10">
    <property type="entry name" value="Glutaredoxin"/>
    <property type="match status" value="1"/>
</dbReference>
<sequence length="71" mass="8293">VRKLESDLNEEEILIYSLSTETKIGRDFSIFFRNTSIPATYLINNDGKIMNKWKTSPKQEHANALMKSMRE</sequence>
<proteinExistence type="predicted"/>